<name>A0AA89QCK7_STRCU</name>
<keyword evidence="1" id="KW-0687">Ribonucleoprotein</keyword>
<evidence type="ECO:0000313" key="1">
    <source>
        <dbReference type="EMBL" id="MBB5815978.1"/>
    </source>
</evidence>
<comment type="caution">
    <text evidence="1">The sequence shown here is derived from an EMBL/GenBank/DDBJ whole genome shotgun (WGS) entry which is preliminary data.</text>
</comment>
<evidence type="ECO:0000313" key="2">
    <source>
        <dbReference type="Proteomes" id="UP000579531"/>
    </source>
</evidence>
<dbReference type="EMBL" id="JACHLX010000001">
    <property type="protein sequence ID" value="MBB5815978.1"/>
    <property type="molecule type" value="Genomic_DNA"/>
</dbReference>
<dbReference type="Proteomes" id="UP000579531">
    <property type="component" value="Unassembled WGS sequence"/>
</dbReference>
<sequence length="71" mass="7711">MAWIVRPVAVHQVFPGSRTGPTGDLSVADTMFGRCVRRGLGGGTNGPVRPGEVLKLRDVKETFRKVYSIGR</sequence>
<protein>
    <submittedName>
        <fullName evidence="1">Ribosomal protein S28E/S33</fullName>
    </submittedName>
</protein>
<organism evidence="1 2">
    <name type="scientific">Streptomyces collinus</name>
    <dbReference type="NCBI Taxonomy" id="42684"/>
    <lineage>
        <taxon>Bacteria</taxon>
        <taxon>Bacillati</taxon>
        <taxon>Actinomycetota</taxon>
        <taxon>Actinomycetes</taxon>
        <taxon>Kitasatosporales</taxon>
        <taxon>Streptomycetaceae</taxon>
        <taxon>Streptomyces</taxon>
    </lineage>
</organism>
<reference evidence="1 2" key="1">
    <citation type="submission" date="2020-08" db="EMBL/GenBank/DDBJ databases">
        <title>Sequencing the genomes of 1000 actinobacteria strains.</title>
        <authorList>
            <person name="Klenk H.-P."/>
        </authorList>
    </citation>
    <scope>NUCLEOTIDE SEQUENCE [LARGE SCALE GENOMIC DNA]</scope>
    <source>
        <strain evidence="1 2">DSM 40129</strain>
    </source>
</reference>
<keyword evidence="2" id="KW-1185">Reference proteome</keyword>
<keyword evidence="1" id="KW-0689">Ribosomal protein</keyword>
<accession>A0AA89QCK7</accession>
<dbReference type="GO" id="GO:0005840">
    <property type="term" value="C:ribosome"/>
    <property type="evidence" value="ECO:0007669"/>
    <property type="project" value="UniProtKB-KW"/>
</dbReference>
<proteinExistence type="predicted"/>
<dbReference type="AlphaFoldDB" id="A0AA89QCK7"/>
<gene>
    <name evidence="1" type="ORF">HNR72_007006</name>
</gene>